<proteinExistence type="predicted"/>
<organism evidence="1 2">
    <name type="scientific">Apibacter adventoris</name>
    <dbReference type="NCBI Taxonomy" id="1679466"/>
    <lineage>
        <taxon>Bacteria</taxon>
        <taxon>Pseudomonadati</taxon>
        <taxon>Bacteroidota</taxon>
        <taxon>Flavobacteriia</taxon>
        <taxon>Flavobacteriales</taxon>
        <taxon>Weeksellaceae</taxon>
        <taxon>Apibacter</taxon>
    </lineage>
</organism>
<dbReference type="EMBL" id="PSZM01000002">
    <property type="protein sequence ID" value="PQL95055.1"/>
    <property type="molecule type" value="Genomic_DNA"/>
</dbReference>
<name>A0A2S8AFQ1_9FLAO</name>
<accession>A0A2S8AFQ1</accession>
<sequence>MSLLFSCNKQKEQKNIVPKLDFVINESLNKLIFQEMEEFSKHTNYNLVKLKYQKKANIDYVLVSTSGDYIQDSILYCQKINNKLVFVYKSSNPEINKIFYSQNNCDSIPKEFLKYKYNSNNPNWSDPWYKIFKVLKKDSIVPYNEKFEDSLFISLEIPISYK</sequence>
<comment type="caution">
    <text evidence="1">The sequence shown here is derived from an EMBL/GenBank/DDBJ whole genome shotgun (WGS) entry which is preliminary data.</text>
</comment>
<evidence type="ECO:0000313" key="2">
    <source>
        <dbReference type="Proteomes" id="UP000238042"/>
    </source>
</evidence>
<keyword evidence="2" id="KW-1185">Reference proteome</keyword>
<gene>
    <name evidence="1" type="ORF">C4S77_02255</name>
</gene>
<dbReference type="Proteomes" id="UP000238042">
    <property type="component" value="Unassembled WGS sequence"/>
</dbReference>
<dbReference type="AlphaFoldDB" id="A0A2S8AFQ1"/>
<evidence type="ECO:0000313" key="1">
    <source>
        <dbReference type="EMBL" id="PQL95055.1"/>
    </source>
</evidence>
<reference evidence="1 2" key="1">
    <citation type="submission" date="2018-02" db="EMBL/GenBank/DDBJ databases">
        <title>Genome sequences of Apibacter spp., gut symbionts of Asian honey bees.</title>
        <authorList>
            <person name="Kwong W.K."/>
            <person name="Steele M.I."/>
            <person name="Moran N.A."/>
        </authorList>
    </citation>
    <scope>NUCLEOTIDE SEQUENCE [LARGE SCALE GENOMIC DNA]</scope>
    <source>
        <strain evidence="2">wkB301</strain>
    </source>
</reference>
<protein>
    <submittedName>
        <fullName evidence="1">Uncharacterized protein</fullName>
    </submittedName>
</protein>